<dbReference type="InterPro" id="IPR029151">
    <property type="entry name" value="Sensor-like_sf"/>
</dbReference>
<dbReference type="OrthoDB" id="13222at2"/>
<dbReference type="HOGENOM" id="CLU_000445_107_19_9"/>
<dbReference type="CDD" id="cd12912">
    <property type="entry name" value="PDC2_MCP_like"/>
    <property type="match status" value="1"/>
</dbReference>
<evidence type="ECO:0000313" key="12">
    <source>
        <dbReference type="Proteomes" id="UP000006889"/>
    </source>
</evidence>
<keyword evidence="12" id="KW-1185">Reference proteome</keyword>
<dbReference type="Pfam" id="PF02743">
    <property type="entry name" value="dCache_1"/>
    <property type="match status" value="1"/>
</dbReference>
<evidence type="ECO:0000259" key="10">
    <source>
        <dbReference type="PROSITE" id="PS50111"/>
    </source>
</evidence>
<dbReference type="Pfam" id="PF00015">
    <property type="entry name" value="MCPsignal"/>
    <property type="match status" value="1"/>
</dbReference>
<dbReference type="Gene3D" id="3.30.450.20">
    <property type="entry name" value="PAS domain"/>
    <property type="match status" value="2"/>
</dbReference>
<keyword evidence="6 9" id="KW-0472">Membrane</keyword>
<dbReference type="AlphaFoldDB" id="E4Q1T1"/>
<evidence type="ECO:0000256" key="9">
    <source>
        <dbReference type="SAM" id="Phobius"/>
    </source>
</evidence>
<dbReference type="EMBL" id="CP002216">
    <property type="protein sequence ID" value="ADQ03630.1"/>
    <property type="molecule type" value="Genomic_DNA"/>
</dbReference>
<evidence type="ECO:0000256" key="8">
    <source>
        <dbReference type="PROSITE-ProRule" id="PRU00284"/>
    </source>
</evidence>
<evidence type="ECO:0000256" key="2">
    <source>
        <dbReference type="ARBA" id="ARBA00022475"/>
    </source>
</evidence>
<dbReference type="SMART" id="SM00283">
    <property type="entry name" value="MA"/>
    <property type="match status" value="1"/>
</dbReference>
<name>E4Q1T1_CALOW</name>
<feature type="domain" description="Methyl-accepting transducer" evidence="10">
    <location>
        <begin position="380"/>
        <end position="637"/>
    </location>
</feature>
<dbReference type="PANTHER" id="PTHR32089">
    <property type="entry name" value="METHYL-ACCEPTING CHEMOTAXIS PROTEIN MCPB"/>
    <property type="match status" value="1"/>
</dbReference>
<keyword evidence="2" id="KW-1003">Cell membrane</keyword>
<evidence type="ECO:0000256" key="4">
    <source>
        <dbReference type="ARBA" id="ARBA00022692"/>
    </source>
</evidence>
<reference key="1">
    <citation type="submission" date="2010-09" db="EMBL/GenBank/DDBJ databases">
        <title>Complete sequence of Caldicellulosiruptor owensensis OL.</title>
        <authorList>
            <consortium name="US DOE Joint Genome Institute"/>
            <person name="Lucas S."/>
            <person name="Copeland A."/>
            <person name="Lapidus A."/>
            <person name="Cheng J.-F."/>
            <person name="Bruce D."/>
            <person name="Goodwin L."/>
            <person name="Pitluck S."/>
            <person name="Davenport K."/>
            <person name="Detter J.C."/>
            <person name="Han C."/>
            <person name="Tapia R."/>
            <person name="Land M."/>
            <person name="Hauser L."/>
            <person name="Chang Y.-J."/>
            <person name="Jeffries C."/>
            <person name="Kyrpides N."/>
            <person name="Ivanova N."/>
            <person name="Mikhailova N."/>
            <person name="Blumer-Schuette S.E."/>
            <person name="Kelly R.M."/>
            <person name="Woyke T."/>
        </authorList>
    </citation>
    <scope>NUCLEOTIDE SEQUENCE</scope>
    <source>
        <strain>OL</strain>
    </source>
</reference>
<dbReference type="PROSITE" id="PS50111">
    <property type="entry name" value="CHEMOTAXIS_TRANSDUC_2"/>
    <property type="match status" value="1"/>
</dbReference>
<evidence type="ECO:0000256" key="5">
    <source>
        <dbReference type="ARBA" id="ARBA00022989"/>
    </source>
</evidence>
<feature type="transmembrane region" description="Helical" evidence="9">
    <location>
        <begin position="288"/>
        <end position="311"/>
    </location>
</feature>
<dbReference type="STRING" id="632518.Calow_0010"/>
<organism evidence="11 12">
    <name type="scientific">Caldicellulosiruptor owensensis (strain ATCC 700167 / DSM 13100 / OL)</name>
    <dbReference type="NCBI Taxonomy" id="632518"/>
    <lineage>
        <taxon>Bacteria</taxon>
        <taxon>Bacillati</taxon>
        <taxon>Bacillota</taxon>
        <taxon>Bacillota incertae sedis</taxon>
        <taxon>Caldicellulosiruptorales</taxon>
        <taxon>Caldicellulosiruptoraceae</taxon>
        <taxon>Caldicellulosiruptor</taxon>
    </lineage>
</organism>
<dbReference type="CDD" id="cd12913">
    <property type="entry name" value="PDC1_MCP_like"/>
    <property type="match status" value="1"/>
</dbReference>
<dbReference type="GO" id="GO:0007165">
    <property type="term" value="P:signal transduction"/>
    <property type="evidence" value="ECO:0007669"/>
    <property type="project" value="UniProtKB-KW"/>
</dbReference>
<keyword evidence="3" id="KW-0145">Chemotaxis</keyword>
<evidence type="ECO:0000313" key="11">
    <source>
        <dbReference type="EMBL" id="ADQ03630.1"/>
    </source>
</evidence>
<dbReference type="PANTHER" id="PTHR32089:SF112">
    <property type="entry name" value="LYSOZYME-LIKE PROTEIN-RELATED"/>
    <property type="match status" value="1"/>
</dbReference>
<dbReference type="InterPro" id="IPR033479">
    <property type="entry name" value="dCache_1"/>
</dbReference>
<dbReference type="Gene3D" id="1.10.287.950">
    <property type="entry name" value="Methyl-accepting chemotaxis protein"/>
    <property type="match status" value="1"/>
</dbReference>
<protein>
    <submittedName>
        <fullName evidence="11">Methyl-accepting chemotaxis sensory transducer with Cache sensor</fullName>
    </submittedName>
</protein>
<comment type="subcellular location">
    <subcellularLocation>
        <location evidence="1">Cell membrane</location>
        <topology evidence="1">Multi-pass membrane protein</topology>
    </subcellularLocation>
</comment>
<keyword evidence="7 8" id="KW-0807">Transducer</keyword>
<sequence length="666" mass="74114">MKKFKIKFALFLIIPLISILLLTVGIVQLITVTTVSNNLENQQKNIFQNSTLAASEELRKNIKEIMNQIEIISNYPKVQALKFENQDIKSEVLSYFKSISNVYKSDIQYIYFGFNSNGKLLIYPYSELPSNYDARKRPWYIEASKNPGKVILSSIYVDVITKQLITTVSKTVKTGNNVIGVIGADISLKNFSEKISKTKVGKSGYIVVLSSDGKILIHPDKSRIGTDSVLKPYLDKMKKEKQGFINYVYKGKEKTAFYRYDELTNLIYFSALEKEEIQSIITSTRNKVIVVTLIISFFVTIILILFSLFILSSFKKIKIASQNLASGKLNSFIEDNTIIKEISEVIEEYNFAISKISKTIKSIQDNANTVNSTAMNLSAISEEISSSSEEISSSTDQLAQGMSEIAESLTNLLNLQKSYLESFEKLESVFSNIIELAKSTVSYSKQGEQKLTEVVQISNNFIEQFSNMRSVIDGFTQKTSNIETIIQTIKSISDQTNLLALNASIEAAKAGESGKGFSVVAYEIRKLAEQSKDSVKIITTMINEIKTELEQIINAAEKLSEQSNVQLGAINQTVSDLKLIINSIYEISPEINTAVSLISVNKQMTNEITSNVEKITAVSQQTAASGEEIAAASHEVARGSEEIAENAQQLANVSNSLVENTNFFEI</sequence>
<evidence type="ECO:0000256" key="6">
    <source>
        <dbReference type="ARBA" id="ARBA00023136"/>
    </source>
</evidence>
<gene>
    <name evidence="11" type="ordered locus">Calow_0010</name>
</gene>
<evidence type="ECO:0000256" key="1">
    <source>
        <dbReference type="ARBA" id="ARBA00004651"/>
    </source>
</evidence>
<dbReference type="InterPro" id="IPR004089">
    <property type="entry name" value="MCPsignal_dom"/>
</dbReference>
<reference evidence="11 12" key="2">
    <citation type="journal article" date="2011" name="J. Bacteriol.">
        <title>Complete genome sequences for the anaerobic, extremely thermophilic plant biomass-degrading bacteria Caldicellulosiruptor hydrothermalis, Caldicellulosiruptor kristjanssonii, Caldicellulosiruptor kronotskyensis, Caldicellulosiruptor owensenis, and Caldicellulosiruptor lactoaceticus.</title>
        <authorList>
            <person name="Blumer-Schuette S.E."/>
            <person name="Ozdemir I."/>
            <person name="Mistry D."/>
            <person name="Lucas S."/>
            <person name="Lapidus A."/>
            <person name="Cheng J.F."/>
            <person name="Goodwin L.A."/>
            <person name="Pitluck S."/>
            <person name="Land M.L."/>
            <person name="Hauser L.J."/>
            <person name="Woyke T."/>
            <person name="Mikhailova N."/>
            <person name="Pati A."/>
            <person name="Kyrpides N.C."/>
            <person name="Ivanova N."/>
            <person name="Detter J.C."/>
            <person name="Walston-Davenport K."/>
            <person name="Han S."/>
            <person name="Adams M.W."/>
            <person name="Kelly R.M."/>
        </authorList>
    </citation>
    <scope>NUCLEOTIDE SEQUENCE [LARGE SCALE GENOMIC DNA]</scope>
    <source>
        <strain evidence="12">ATCC 700167 / DSM 13100 / OL</strain>
    </source>
</reference>
<evidence type="ECO:0000256" key="7">
    <source>
        <dbReference type="ARBA" id="ARBA00023224"/>
    </source>
</evidence>
<dbReference type="KEGG" id="cow:Calow_0010"/>
<dbReference type="GO" id="GO:0006935">
    <property type="term" value="P:chemotaxis"/>
    <property type="evidence" value="ECO:0007669"/>
    <property type="project" value="UniProtKB-KW"/>
</dbReference>
<proteinExistence type="predicted"/>
<keyword evidence="5 9" id="KW-1133">Transmembrane helix</keyword>
<dbReference type="eggNOG" id="COG0840">
    <property type="taxonomic scope" value="Bacteria"/>
</dbReference>
<dbReference type="Proteomes" id="UP000006889">
    <property type="component" value="Chromosome"/>
</dbReference>
<accession>E4Q1T1</accession>
<dbReference type="SUPFAM" id="SSF58104">
    <property type="entry name" value="Methyl-accepting chemotaxis protein (MCP) signaling domain"/>
    <property type="match status" value="2"/>
</dbReference>
<dbReference type="SUPFAM" id="SSF103190">
    <property type="entry name" value="Sensory domain-like"/>
    <property type="match status" value="1"/>
</dbReference>
<dbReference type="GO" id="GO:0005886">
    <property type="term" value="C:plasma membrane"/>
    <property type="evidence" value="ECO:0007669"/>
    <property type="project" value="UniProtKB-SubCell"/>
</dbReference>
<keyword evidence="4 9" id="KW-0812">Transmembrane</keyword>
<evidence type="ECO:0000256" key="3">
    <source>
        <dbReference type="ARBA" id="ARBA00022500"/>
    </source>
</evidence>
<dbReference type="RefSeq" id="WP_013411045.1">
    <property type="nucleotide sequence ID" value="NC_014657.1"/>
</dbReference>